<organism evidence="1 2">
    <name type="scientific">Meloidogyne enterolobii</name>
    <name type="common">Root-knot nematode worm</name>
    <name type="synonym">Meloidogyne mayaguensis</name>
    <dbReference type="NCBI Taxonomy" id="390850"/>
    <lineage>
        <taxon>Eukaryota</taxon>
        <taxon>Metazoa</taxon>
        <taxon>Ecdysozoa</taxon>
        <taxon>Nematoda</taxon>
        <taxon>Chromadorea</taxon>
        <taxon>Rhabditida</taxon>
        <taxon>Tylenchina</taxon>
        <taxon>Tylenchomorpha</taxon>
        <taxon>Tylenchoidea</taxon>
        <taxon>Meloidogynidae</taxon>
        <taxon>Meloidogyninae</taxon>
        <taxon>Meloidogyne</taxon>
    </lineage>
</organism>
<evidence type="ECO:0000313" key="2">
    <source>
        <dbReference type="Proteomes" id="UP001497535"/>
    </source>
</evidence>
<dbReference type="EMBL" id="CAVMJV010000071">
    <property type="protein sequence ID" value="CAK5088501.1"/>
    <property type="molecule type" value="Genomic_DNA"/>
</dbReference>
<accession>A0ACB1ADS7</accession>
<gene>
    <name evidence="1" type="ORF">MENTE1834_LOCUS36152</name>
</gene>
<name>A0ACB1ADS7_MELEN</name>
<evidence type="ECO:0000313" key="1">
    <source>
        <dbReference type="EMBL" id="CAK5088501.1"/>
    </source>
</evidence>
<sequence>MGCLFKCLDPGPPDDSVRHFWHIRGLLLDALPCSSNNENTNSQQQQKQSKPDNLCVQESGSSSGGGGGGGTTKNEEENGEGGLIPKLTVQRLPPGVLYVYEGKLVYRSRRWMPWPSNIFLLSSSSGRRQPGEFSIELCQIGDVNVVEQFISQRDGKPFRCQGPLVDVVVTGKQPNIHLGLLTAQPDCVGKELREVFLRHRQRPRIFQFNSVDIDGVEIELENLFKLKDDAEEEMKIAARWVNYYLLF</sequence>
<protein>
    <submittedName>
        <fullName evidence="1">Uncharacterized protein</fullName>
    </submittedName>
</protein>
<dbReference type="Proteomes" id="UP001497535">
    <property type="component" value="Unassembled WGS sequence"/>
</dbReference>
<reference evidence="1" key="1">
    <citation type="submission" date="2023-11" db="EMBL/GenBank/DDBJ databases">
        <authorList>
            <person name="Poullet M."/>
        </authorList>
    </citation>
    <scope>NUCLEOTIDE SEQUENCE</scope>
    <source>
        <strain evidence="1">E1834</strain>
    </source>
</reference>
<comment type="caution">
    <text evidence="1">The sequence shown here is derived from an EMBL/GenBank/DDBJ whole genome shotgun (WGS) entry which is preliminary data.</text>
</comment>
<proteinExistence type="predicted"/>
<keyword evidence="2" id="KW-1185">Reference proteome</keyword>